<evidence type="ECO:0000256" key="4">
    <source>
        <dbReference type="ARBA" id="ARBA00022605"/>
    </source>
</evidence>
<reference evidence="10 11" key="1">
    <citation type="journal article" date="2016" name="Mol. Biol. Evol.">
        <title>Comparative Genomics of Early-Diverging Mushroom-Forming Fungi Provides Insights into the Origins of Lignocellulose Decay Capabilities.</title>
        <authorList>
            <person name="Nagy L.G."/>
            <person name="Riley R."/>
            <person name="Tritt A."/>
            <person name="Adam C."/>
            <person name="Daum C."/>
            <person name="Floudas D."/>
            <person name="Sun H."/>
            <person name="Yadav J.S."/>
            <person name="Pangilinan J."/>
            <person name="Larsson K.H."/>
            <person name="Matsuura K."/>
            <person name="Barry K."/>
            <person name="Labutti K."/>
            <person name="Kuo R."/>
            <person name="Ohm R.A."/>
            <person name="Bhattacharya S.S."/>
            <person name="Shirouzu T."/>
            <person name="Yoshinaga Y."/>
            <person name="Martin F.M."/>
            <person name="Grigoriev I.V."/>
            <person name="Hibbett D.S."/>
        </authorList>
    </citation>
    <scope>NUCLEOTIDE SEQUENCE [LARGE SCALE GENOMIC DNA]</scope>
    <source>
        <strain evidence="10 11">HHB9708</strain>
    </source>
</reference>
<evidence type="ECO:0000256" key="8">
    <source>
        <dbReference type="RuleBase" id="RU366003"/>
    </source>
</evidence>
<dbReference type="CDD" id="cd12110">
    <property type="entry name" value="PHP_HisPPase_Hisj_like"/>
    <property type="match status" value="1"/>
</dbReference>
<dbReference type="GO" id="GO:0004401">
    <property type="term" value="F:histidinol-phosphatase activity"/>
    <property type="evidence" value="ECO:0007669"/>
    <property type="project" value="UniProtKB-UniRule"/>
</dbReference>
<dbReference type="InterPro" id="IPR016195">
    <property type="entry name" value="Pol/histidinol_Pase-like"/>
</dbReference>
<evidence type="ECO:0000259" key="9">
    <source>
        <dbReference type="Pfam" id="PF02811"/>
    </source>
</evidence>
<dbReference type="STRING" id="1314777.A0A164Y6B8"/>
<keyword evidence="5 8" id="KW-0378">Hydrolase</keyword>
<accession>A0A164Y6B8</accession>
<dbReference type="PANTHER" id="PTHR21039">
    <property type="entry name" value="HISTIDINOL PHOSPHATASE-RELATED"/>
    <property type="match status" value="1"/>
</dbReference>
<evidence type="ECO:0000256" key="5">
    <source>
        <dbReference type="ARBA" id="ARBA00022801"/>
    </source>
</evidence>
<dbReference type="OrthoDB" id="5957391at2759"/>
<dbReference type="InterPro" id="IPR010140">
    <property type="entry name" value="Histidinol_P_phosphatase_HisJ"/>
</dbReference>
<dbReference type="InterPro" id="IPR004013">
    <property type="entry name" value="PHP_dom"/>
</dbReference>
<comment type="similarity">
    <text evidence="2 8">Belongs to the PHP hydrolase family. HisK subfamily.</text>
</comment>
<evidence type="ECO:0000256" key="6">
    <source>
        <dbReference type="ARBA" id="ARBA00023102"/>
    </source>
</evidence>
<keyword evidence="11" id="KW-1185">Reference proteome</keyword>
<name>A0A164Y6B8_9AGAM</name>
<evidence type="ECO:0000313" key="10">
    <source>
        <dbReference type="EMBL" id="KZS96622.1"/>
    </source>
</evidence>
<proteinExistence type="inferred from homology"/>
<gene>
    <name evidence="10" type="ORF">SISNIDRAFT_450324</name>
</gene>
<sequence length="319" mass="36868">MPHSHHSHSGQFCRHAKGTLEDVVKAAINQKFRVFGISEHVPRYRKEDLYPEEDGLEIEELSNTFEKYLDEAHRLKKAYSQEISILVGLETEFITQLDLEHLSSAIQRHGCVIDYLVGSIHHVNGIPIDFDRVTYERAVASFASASNSSSTPDILDRFYEAYFDAQVELMEKFHPEIIGHFDLCRLYEPSIQFRSRPNIWSKIERNVTFGISYGALFELNAAAFRKGWRTPYPGEDIFELIRHKGGRFALSDDSHGPLVVGQNYDRLFRFLREVGLQEIWYLKQSDRENVGGRRVEAIKMTGDEWLNDEFWNFAAGTSE</sequence>
<keyword evidence="4 8" id="KW-0028">Amino-acid biosynthesis</keyword>
<dbReference type="GO" id="GO:0005737">
    <property type="term" value="C:cytoplasm"/>
    <property type="evidence" value="ECO:0007669"/>
    <property type="project" value="TreeGrafter"/>
</dbReference>
<protein>
    <recommendedName>
        <fullName evidence="3 8">Histidinol-phosphatase</fullName>
        <shortName evidence="8">HolPase</shortName>
        <ecNumber evidence="3 8">3.1.3.15</ecNumber>
    </recommendedName>
</protein>
<dbReference type="EC" id="3.1.3.15" evidence="3 8"/>
<dbReference type="NCBIfam" id="TIGR01856">
    <property type="entry name" value="hisJ_fam"/>
    <property type="match status" value="1"/>
</dbReference>
<dbReference type="UniPathway" id="UPA00031">
    <property type="reaction ID" value="UER00013"/>
</dbReference>
<evidence type="ECO:0000256" key="1">
    <source>
        <dbReference type="ARBA" id="ARBA00004970"/>
    </source>
</evidence>
<dbReference type="AlphaFoldDB" id="A0A164Y6B8"/>
<feature type="domain" description="PHP" evidence="9">
    <location>
        <begin position="5"/>
        <end position="221"/>
    </location>
</feature>
<evidence type="ECO:0000313" key="11">
    <source>
        <dbReference type="Proteomes" id="UP000076722"/>
    </source>
</evidence>
<dbReference type="GO" id="GO:0000105">
    <property type="term" value="P:L-histidine biosynthetic process"/>
    <property type="evidence" value="ECO:0007669"/>
    <property type="project" value="UniProtKB-UniRule"/>
</dbReference>
<keyword evidence="6 8" id="KW-0368">Histidine biosynthesis</keyword>
<dbReference type="Pfam" id="PF02811">
    <property type="entry name" value="PHP"/>
    <property type="match status" value="1"/>
</dbReference>
<comment type="catalytic activity">
    <reaction evidence="7 8">
        <text>L-histidinol phosphate + H2O = L-histidinol + phosphate</text>
        <dbReference type="Rhea" id="RHEA:14465"/>
        <dbReference type="ChEBI" id="CHEBI:15377"/>
        <dbReference type="ChEBI" id="CHEBI:43474"/>
        <dbReference type="ChEBI" id="CHEBI:57699"/>
        <dbReference type="ChEBI" id="CHEBI:57980"/>
        <dbReference type="EC" id="3.1.3.15"/>
    </reaction>
</comment>
<dbReference type="SUPFAM" id="SSF89550">
    <property type="entry name" value="PHP domain-like"/>
    <property type="match status" value="1"/>
</dbReference>
<dbReference type="Gene3D" id="3.20.20.140">
    <property type="entry name" value="Metal-dependent hydrolases"/>
    <property type="match status" value="1"/>
</dbReference>
<evidence type="ECO:0000256" key="3">
    <source>
        <dbReference type="ARBA" id="ARBA00013085"/>
    </source>
</evidence>
<organism evidence="10 11">
    <name type="scientific">Sistotremastrum niveocremeum HHB9708</name>
    <dbReference type="NCBI Taxonomy" id="1314777"/>
    <lineage>
        <taxon>Eukaryota</taxon>
        <taxon>Fungi</taxon>
        <taxon>Dikarya</taxon>
        <taxon>Basidiomycota</taxon>
        <taxon>Agaricomycotina</taxon>
        <taxon>Agaricomycetes</taxon>
        <taxon>Sistotremastrales</taxon>
        <taxon>Sistotremastraceae</taxon>
        <taxon>Sertulicium</taxon>
        <taxon>Sertulicium niveocremeum</taxon>
    </lineage>
</organism>
<evidence type="ECO:0000256" key="2">
    <source>
        <dbReference type="ARBA" id="ARBA00009152"/>
    </source>
</evidence>
<comment type="pathway">
    <text evidence="1 8">Amino-acid biosynthesis; L-histidine biosynthesis; L-histidine from 5-phospho-alpha-D-ribose 1-diphosphate: step 8/9.</text>
</comment>
<dbReference type="PANTHER" id="PTHR21039:SF0">
    <property type="entry name" value="HISTIDINOL-PHOSPHATASE"/>
    <property type="match status" value="1"/>
</dbReference>
<dbReference type="Proteomes" id="UP000076722">
    <property type="component" value="Unassembled WGS sequence"/>
</dbReference>
<dbReference type="EMBL" id="KV419398">
    <property type="protein sequence ID" value="KZS96622.1"/>
    <property type="molecule type" value="Genomic_DNA"/>
</dbReference>
<evidence type="ECO:0000256" key="7">
    <source>
        <dbReference type="ARBA" id="ARBA00049158"/>
    </source>
</evidence>